<dbReference type="EMBL" id="KK118590">
    <property type="protein sequence ID" value="KFM73373.1"/>
    <property type="molecule type" value="Genomic_DNA"/>
</dbReference>
<name>A0A087U7N4_STEMI</name>
<reference evidence="2 3" key="1">
    <citation type="submission" date="2013-11" db="EMBL/GenBank/DDBJ databases">
        <title>Genome sequencing of Stegodyphus mimosarum.</title>
        <authorList>
            <person name="Bechsgaard J."/>
        </authorList>
    </citation>
    <scope>NUCLEOTIDE SEQUENCE [LARGE SCALE GENOMIC DNA]</scope>
</reference>
<dbReference type="Pfam" id="PF16605">
    <property type="entry name" value="LSM_int_assoc"/>
    <property type="match status" value="1"/>
</dbReference>
<feature type="region of interest" description="Disordered" evidence="1">
    <location>
        <begin position="17"/>
        <end position="109"/>
    </location>
</feature>
<dbReference type="OrthoDB" id="360390at2759"/>
<proteinExistence type="predicted"/>
<dbReference type="STRING" id="407821.A0A087U7N4"/>
<feature type="compositionally biased region" description="Polar residues" evidence="1">
    <location>
        <begin position="73"/>
        <end position="89"/>
    </location>
</feature>
<feature type="compositionally biased region" description="Polar residues" evidence="1">
    <location>
        <begin position="28"/>
        <end position="37"/>
    </location>
</feature>
<keyword evidence="3" id="KW-1185">Reference proteome</keyword>
<evidence type="ECO:0000313" key="2">
    <source>
        <dbReference type="EMBL" id="KFM73373.1"/>
    </source>
</evidence>
<evidence type="ECO:0000313" key="3">
    <source>
        <dbReference type="Proteomes" id="UP000054359"/>
    </source>
</evidence>
<sequence>MKTDGTQILDHVISVAISNPPPRKNKSVKFSSVTVSESLGGGSTIKGPRGRGRTQISLLPRSVLRPPVGKKNLPSSSKNMQNGQNSEAENSSEDRKPLRNSDFAEMLNK</sequence>
<dbReference type="AlphaFoldDB" id="A0A087U7N4"/>
<feature type="non-terminal residue" evidence="2">
    <location>
        <position position="109"/>
    </location>
</feature>
<protein>
    <submittedName>
        <fullName evidence="2">Squamous cell carcinoma antigen recognized by T-cells 3</fullName>
    </submittedName>
</protein>
<gene>
    <name evidence="2" type="ORF">X975_20477</name>
</gene>
<evidence type="ECO:0000256" key="1">
    <source>
        <dbReference type="SAM" id="MobiDB-lite"/>
    </source>
</evidence>
<organism evidence="2 3">
    <name type="scientific">Stegodyphus mimosarum</name>
    <name type="common">African social velvet spider</name>
    <dbReference type="NCBI Taxonomy" id="407821"/>
    <lineage>
        <taxon>Eukaryota</taxon>
        <taxon>Metazoa</taxon>
        <taxon>Ecdysozoa</taxon>
        <taxon>Arthropoda</taxon>
        <taxon>Chelicerata</taxon>
        <taxon>Arachnida</taxon>
        <taxon>Araneae</taxon>
        <taxon>Araneomorphae</taxon>
        <taxon>Entelegynae</taxon>
        <taxon>Eresoidea</taxon>
        <taxon>Eresidae</taxon>
        <taxon>Stegodyphus</taxon>
    </lineage>
</organism>
<dbReference type="Proteomes" id="UP000054359">
    <property type="component" value="Unassembled WGS sequence"/>
</dbReference>
<accession>A0A087U7N4</accession>